<evidence type="ECO:0000256" key="2">
    <source>
        <dbReference type="ARBA" id="ARBA00022692"/>
    </source>
</evidence>
<evidence type="ECO:0000256" key="3">
    <source>
        <dbReference type="ARBA" id="ARBA00022729"/>
    </source>
</evidence>
<proteinExistence type="predicted"/>
<dbReference type="PANTHER" id="PTHR31386">
    <property type="entry name" value="UNCHARACTERIZED PROTEIN KIAA2013"/>
    <property type="match status" value="1"/>
</dbReference>
<dbReference type="KEGG" id="ccin:107267432"/>
<keyword evidence="6" id="KW-0325">Glycoprotein</keyword>
<dbReference type="Proteomes" id="UP000694920">
    <property type="component" value="Unplaced"/>
</dbReference>
<dbReference type="RefSeq" id="XP_015594642.1">
    <property type="nucleotide sequence ID" value="XM_015739156.2"/>
</dbReference>
<feature type="transmembrane region" description="Helical" evidence="7">
    <location>
        <begin position="568"/>
        <end position="589"/>
    </location>
</feature>
<evidence type="ECO:0000256" key="7">
    <source>
        <dbReference type="SAM" id="Phobius"/>
    </source>
</evidence>
<evidence type="ECO:0000256" key="5">
    <source>
        <dbReference type="ARBA" id="ARBA00023136"/>
    </source>
</evidence>
<evidence type="ECO:0000256" key="6">
    <source>
        <dbReference type="ARBA" id="ARBA00023180"/>
    </source>
</evidence>
<name>A0AAJ7BUH7_CEPCN</name>
<dbReference type="GO" id="GO:0016020">
    <property type="term" value="C:membrane"/>
    <property type="evidence" value="ECO:0007669"/>
    <property type="project" value="UniProtKB-SubCell"/>
</dbReference>
<evidence type="ECO:0000256" key="4">
    <source>
        <dbReference type="ARBA" id="ARBA00022989"/>
    </source>
</evidence>
<dbReference type="PANTHER" id="PTHR31386:SF2">
    <property type="entry name" value="SIMILAR TO RIKEN CDNA 2510039O18"/>
    <property type="match status" value="1"/>
</dbReference>
<evidence type="ECO:0000313" key="9">
    <source>
        <dbReference type="RefSeq" id="XP_015594642.1"/>
    </source>
</evidence>
<feature type="transmembrane region" description="Helical" evidence="7">
    <location>
        <begin position="29"/>
        <end position="52"/>
    </location>
</feature>
<evidence type="ECO:0000256" key="1">
    <source>
        <dbReference type="ARBA" id="ARBA00004479"/>
    </source>
</evidence>
<reference evidence="9" key="1">
    <citation type="submission" date="2025-08" db="UniProtKB">
        <authorList>
            <consortium name="RefSeq"/>
        </authorList>
    </citation>
    <scope>IDENTIFICATION</scope>
</reference>
<dbReference type="AlphaFoldDB" id="A0AAJ7BUH7"/>
<comment type="subcellular location">
    <subcellularLocation>
        <location evidence="1">Membrane</location>
        <topology evidence="1">Single-pass type I membrane protein</topology>
    </subcellularLocation>
</comment>
<keyword evidence="3" id="KW-0732">Signal</keyword>
<dbReference type="Pfam" id="PF10222">
    <property type="entry name" value="DUF2152"/>
    <property type="match status" value="1"/>
</dbReference>
<evidence type="ECO:0000313" key="8">
    <source>
        <dbReference type="Proteomes" id="UP000694920"/>
    </source>
</evidence>
<dbReference type="InterPro" id="IPR018795">
    <property type="entry name" value="K2013-like"/>
</dbReference>
<protein>
    <submittedName>
        <fullName evidence="9">Uncharacterized protein KIAA2013 homolog</fullName>
    </submittedName>
</protein>
<keyword evidence="5 7" id="KW-0472">Membrane</keyword>
<gene>
    <name evidence="9" type="primary">LOC107267432</name>
</gene>
<keyword evidence="2 7" id="KW-0812">Transmembrane</keyword>
<keyword evidence="4 7" id="KW-1133">Transmembrane helix</keyword>
<sequence length="606" mass="68988">MRGGGMFDAHEFGKRIRRFLDGNYSYRKLLLIIVICGGALLYLGPSFAQWLFSSSREPIEVFEDHCINERLASFYFDAAEYNANILHNPPLEEEHHYLPYIGNGVYGVPISSEGWLYIKHGRTLSLALHWEPLISHVISKGTSYREATVTHFTTGIVYKYQCLRDGYYVDFQYYAHRSFDGILVQDIKVANPSALSKEVPLTAQTSMHWKDSHTESIDIQVDGIRQEYSLTSGYVSLPESDKVIVVSIVYKVPPKSVQVKSRSSTKLQFLTSIKYSNPVSNEHYQVERESTKKQAIDMMKKALIRQQRGLRDEHVNTWQHYWRTGLRISDSKAKDAINGHKINSTMYYVLSQVPRGTPAVEKIVANNEGCYRGHHTLDAPRLWKDTSSISNVNEIVLAWLITLEKQGCHHLITGGPSAVQQAIVLSLGGLRFSNQHLEFNIDPQYLHRDYLFRRISYGNVTHVNISVVVGDDNRAVLGVALDRSDSIYFGCDAGCLDAPVPLTQSYTNFPVKLTTPLTAILYITSDHQHMQDLRNALHVHAVDEAPAHDHHVIALHKHGHQLGGLPTFFWVSICFLIIVFHLFLCKLVLSEYSDHQDRHRLRYSKP</sequence>
<accession>A0AAJ7BUH7</accession>
<organism evidence="8 9">
    <name type="scientific">Cephus cinctus</name>
    <name type="common">Wheat stem sawfly</name>
    <dbReference type="NCBI Taxonomy" id="211228"/>
    <lineage>
        <taxon>Eukaryota</taxon>
        <taxon>Metazoa</taxon>
        <taxon>Ecdysozoa</taxon>
        <taxon>Arthropoda</taxon>
        <taxon>Hexapoda</taxon>
        <taxon>Insecta</taxon>
        <taxon>Pterygota</taxon>
        <taxon>Neoptera</taxon>
        <taxon>Endopterygota</taxon>
        <taxon>Hymenoptera</taxon>
        <taxon>Cephoidea</taxon>
        <taxon>Cephidae</taxon>
        <taxon>Cephus</taxon>
    </lineage>
</organism>
<keyword evidence="8" id="KW-1185">Reference proteome</keyword>
<dbReference type="GeneID" id="107267432"/>